<evidence type="ECO:0000313" key="2">
    <source>
        <dbReference type="Proteomes" id="UP000076532"/>
    </source>
</evidence>
<organism evidence="1 2">
    <name type="scientific">Athelia psychrophila</name>
    <dbReference type="NCBI Taxonomy" id="1759441"/>
    <lineage>
        <taxon>Eukaryota</taxon>
        <taxon>Fungi</taxon>
        <taxon>Dikarya</taxon>
        <taxon>Basidiomycota</taxon>
        <taxon>Agaricomycotina</taxon>
        <taxon>Agaricomycetes</taxon>
        <taxon>Agaricomycetidae</taxon>
        <taxon>Atheliales</taxon>
        <taxon>Atheliaceae</taxon>
        <taxon>Athelia</taxon>
    </lineage>
</organism>
<name>A0A166AA64_9AGAM</name>
<accession>A0A166AA64</accession>
<gene>
    <name evidence="1" type="ORF">FIBSPDRAFT_898975</name>
</gene>
<dbReference type="EMBL" id="KV417663">
    <property type="protein sequence ID" value="KZP11402.1"/>
    <property type="molecule type" value="Genomic_DNA"/>
</dbReference>
<dbReference type="Proteomes" id="UP000076532">
    <property type="component" value="Unassembled WGS sequence"/>
</dbReference>
<reference evidence="1 2" key="1">
    <citation type="journal article" date="2016" name="Mol. Biol. Evol.">
        <title>Comparative Genomics of Early-Diverging Mushroom-Forming Fungi Provides Insights into the Origins of Lignocellulose Decay Capabilities.</title>
        <authorList>
            <person name="Nagy L.G."/>
            <person name="Riley R."/>
            <person name="Tritt A."/>
            <person name="Adam C."/>
            <person name="Daum C."/>
            <person name="Floudas D."/>
            <person name="Sun H."/>
            <person name="Yadav J.S."/>
            <person name="Pangilinan J."/>
            <person name="Larsson K.H."/>
            <person name="Matsuura K."/>
            <person name="Barry K."/>
            <person name="Labutti K."/>
            <person name="Kuo R."/>
            <person name="Ohm R.A."/>
            <person name="Bhattacharya S.S."/>
            <person name="Shirouzu T."/>
            <person name="Yoshinaga Y."/>
            <person name="Martin F.M."/>
            <person name="Grigoriev I.V."/>
            <person name="Hibbett D.S."/>
        </authorList>
    </citation>
    <scope>NUCLEOTIDE SEQUENCE [LARGE SCALE GENOMIC DNA]</scope>
    <source>
        <strain evidence="1 2">CBS 109695</strain>
    </source>
</reference>
<protein>
    <submittedName>
        <fullName evidence="1">Uncharacterized protein</fullName>
    </submittedName>
</protein>
<keyword evidence="2" id="KW-1185">Reference proteome</keyword>
<dbReference type="AlphaFoldDB" id="A0A166AA64"/>
<proteinExistence type="predicted"/>
<evidence type="ECO:0000313" key="1">
    <source>
        <dbReference type="EMBL" id="KZP11402.1"/>
    </source>
</evidence>
<sequence>MSQQLEEMIKTIVSVGIRLETQIICREVREFFPLELWICGISPHRDLRQQQKGHTEVPPRKYQVLSWPMCWDMSSAFYYIIATSRTYISTIPDGRVPYTLDTIEIDKRAGKATDGMDRILDPPRIYAHRQGEEFLELLTRKRLDEEHMATHQADKRAREYIRKAQTTAKRADGKKVDTGRWHI</sequence>